<dbReference type="EMBL" id="NBNE01012886">
    <property type="protein sequence ID" value="OWY95477.1"/>
    <property type="molecule type" value="Genomic_DNA"/>
</dbReference>
<evidence type="ECO:0000313" key="2">
    <source>
        <dbReference type="Proteomes" id="UP000198211"/>
    </source>
</evidence>
<dbReference type="Proteomes" id="UP000198211">
    <property type="component" value="Unassembled WGS sequence"/>
</dbReference>
<dbReference type="AlphaFoldDB" id="A0A225UQV1"/>
<evidence type="ECO:0008006" key="3">
    <source>
        <dbReference type="Google" id="ProtNLM"/>
    </source>
</evidence>
<protein>
    <recommendedName>
        <fullName evidence="3">RxLR effector protein</fullName>
    </recommendedName>
</protein>
<gene>
    <name evidence="1" type="ORF">PHMEG_00034510</name>
</gene>
<reference evidence="2" key="1">
    <citation type="submission" date="2017-03" db="EMBL/GenBank/DDBJ databases">
        <title>Phytopthora megakarya and P. palmivora, two closely related causual agents of cacao black pod achieved similar genome size and gene model numbers by different mechanisms.</title>
        <authorList>
            <person name="Ali S."/>
            <person name="Shao J."/>
            <person name="Larry D.J."/>
            <person name="Kronmiller B."/>
            <person name="Shen D."/>
            <person name="Strem M.D."/>
            <person name="Melnick R.L."/>
            <person name="Guiltinan M.J."/>
            <person name="Tyler B.M."/>
            <person name="Meinhardt L.W."/>
            <person name="Bailey B.A."/>
        </authorList>
    </citation>
    <scope>NUCLEOTIDE SEQUENCE [LARGE SCALE GENOMIC DNA]</scope>
    <source>
        <strain evidence="2">zdho120</strain>
    </source>
</reference>
<proteinExistence type="predicted"/>
<organism evidence="1 2">
    <name type="scientific">Phytophthora megakarya</name>
    <dbReference type="NCBI Taxonomy" id="4795"/>
    <lineage>
        <taxon>Eukaryota</taxon>
        <taxon>Sar</taxon>
        <taxon>Stramenopiles</taxon>
        <taxon>Oomycota</taxon>
        <taxon>Peronosporomycetes</taxon>
        <taxon>Peronosporales</taxon>
        <taxon>Peronosporaceae</taxon>
        <taxon>Phytophthora</taxon>
    </lineage>
</organism>
<accession>A0A225UQV1</accession>
<dbReference type="OrthoDB" id="110891at2759"/>
<comment type="caution">
    <text evidence="1">The sequence shown here is derived from an EMBL/GenBank/DDBJ whole genome shotgun (WGS) entry which is preliminary data.</text>
</comment>
<name>A0A225UQV1_9STRA</name>
<keyword evidence="2" id="KW-1185">Reference proteome</keyword>
<evidence type="ECO:0000313" key="1">
    <source>
        <dbReference type="EMBL" id="OWY95477.1"/>
    </source>
</evidence>
<sequence length="273" mass="31710">MEKLRKHYDDRMLIDFILAAKKAPSTEIHAIGLWEELPKYWQMHGKSADQVFKLLNLKNVDEDKLFKSPMWRTWVAFLEKKNGRNSDEMMFLVLMKYYSKEGVKRMIDNAKKSTSTKTIATKLQHELWHNEKKTADDVFKFLKLSYDGGDFLRSPALSTWFSYATYLQVIEGTAIRNAGTYNYGAIAELEKKVGYIELAKMISAEMSRDSNTALKKTVGLLQEQQFKLWMSKGWSPDKFAGKLIPPYDGRDNQLILDYYDFVAKVLKDSRVLP</sequence>
<dbReference type="STRING" id="4795.A0A225UQV1"/>